<name>A0A061GA13_THECC</name>
<sequence length="357" mass="41101">MRMTWEICKLRYHHGGKLVRTPRVRYVNGSVAEYDEDPNQIYYWTILSTIKDLGYDLAKTVKDYYIEDGKSLNTSLKLLGDYSNDAKLVDQLTKKMTLDIYVEQLNCANDMNIPIALLDSIEVSEGINELDEDVVMTGTKSNDDNGWPTPSLEDFDSDLQGVNVNAIEHDNNRDKGVNEVNVGLDNSNDVRSDSSEDYEDRLMDVKWVTDEDTDADEELEVVREDLREPNFDTDKVDGYKSEYFDSSDPMSFIDTSYGSDEDDAQRVKSSDKYYNPMVPFDDFVVGLRFENFEILLIIYLHVKRMPSEPTTKRKREALEGKSRTKLSKIGKKLTCAYRVQEGHNKLGCPRRTEFVRL</sequence>
<dbReference type="Pfam" id="PF26130">
    <property type="entry name" value="PB1-like"/>
    <property type="match status" value="1"/>
</dbReference>
<proteinExistence type="predicted"/>
<feature type="region of interest" description="Disordered" evidence="1">
    <location>
        <begin position="174"/>
        <end position="196"/>
    </location>
</feature>
<reference evidence="3 4" key="1">
    <citation type="journal article" date="2013" name="Genome Biol.">
        <title>The genome sequence of the most widely cultivated cacao type and its use to identify candidate genes regulating pod color.</title>
        <authorList>
            <person name="Motamayor J.C."/>
            <person name="Mockaitis K."/>
            <person name="Schmutz J."/>
            <person name="Haiminen N."/>
            <person name="Iii D.L."/>
            <person name="Cornejo O."/>
            <person name="Findley S.D."/>
            <person name="Zheng P."/>
            <person name="Utro F."/>
            <person name="Royaert S."/>
            <person name="Saski C."/>
            <person name="Jenkins J."/>
            <person name="Podicheti R."/>
            <person name="Zhao M."/>
            <person name="Scheffler B.E."/>
            <person name="Stack J.C."/>
            <person name="Feltus F.A."/>
            <person name="Mustiga G.M."/>
            <person name="Amores F."/>
            <person name="Phillips W."/>
            <person name="Marelli J.P."/>
            <person name="May G.D."/>
            <person name="Shapiro H."/>
            <person name="Ma J."/>
            <person name="Bustamante C.D."/>
            <person name="Schnell R.J."/>
            <person name="Main D."/>
            <person name="Gilbert D."/>
            <person name="Parida L."/>
            <person name="Kuhn D.N."/>
        </authorList>
    </citation>
    <scope>NUCLEOTIDE SEQUENCE [LARGE SCALE GENOMIC DNA]</scope>
    <source>
        <strain evidence="4">cv. Matina 1-6</strain>
    </source>
</reference>
<dbReference type="EMBL" id="CM001884">
    <property type="protein sequence ID" value="EOY26675.1"/>
    <property type="molecule type" value="Genomic_DNA"/>
</dbReference>
<dbReference type="InParanoid" id="A0A061GA13"/>
<protein>
    <recommendedName>
        <fullName evidence="2">PB1-like domain-containing protein</fullName>
    </recommendedName>
</protein>
<dbReference type="InterPro" id="IPR058594">
    <property type="entry name" value="PB1-like_dom_pln"/>
</dbReference>
<organism evidence="3 4">
    <name type="scientific">Theobroma cacao</name>
    <name type="common">Cacao</name>
    <name type="synonym">Cocoa</name>
    <dbReference type="NCBI Taxonomy" id="3641"/>
    <lineage>
        <taxon>Eukaryota</taxon>
        <taxon>Viridiplantae</taxon>
        <taxon>Streptophyta</taxon>
        <taxon>Embryophyta</taxon>
        <taxon>Tracheophyta</taxon>
        <taxon>Spermatophyta</taxon>
        <taxon>Magnoliopsida</taxon>
        <taxon>eudicotyledons</taxon>
        <taxon>Gunneridae</taxon>
        <taxon>Pentapetalae</taxon>
        <taxon>rosids</taxon>
        <taxon>malvids</taxon>
        <taxon>Malvales</taxon>
        <taxon>Malvaceae</taxon>
        <taxon>Byttnerioideae</taxon>
        <taxon>Theobroma</taxon>
    </lineage>
</organism>
<accession>A0A061GA13</accession>
<dbReference type="Proteomes" id="UP000026915">
    <property type="component" value="Chromosome 6"/>
</dbReference>
<gene>
    <name evidence="3" type="ORF">TCM_028626</name>
</gene>
<keyword evidence="4" id="KW-1185">Reference proteome</keyword>
<evidence type="ECO:0000313" key="3">
    <source>
        <dbReference type="EMBL" id="EOY26675.1"/>
    </source>
</evidence>
<dbReference type="Gramene" id="EOY26675">
    <property type="protein sequence ID" value="EOY26675"/>
    <property type="gene ID" value="TCM_028626"/>
</dbReference>
<evidence type="ECO:0000259" key="2">
    <source>
        <dbReference type="Pfam" id="PF26130"/>
    </source>
</evidence>
<dbReference type="HOGENOM" id="CLU_777097_0_0_1"/>
<dbReference type="AlphaFoldDB" id="A0A061GA13"/>
<feature type="domain" description="PB1-like" evidence="2">
    <location>
        <begin position="9"/>
        <end position="103"/>
    </location>
</feature>
<evidence type="ECO:0000256" key="1">
    <source>
        <dbReference type="SAM" id="MobiDB-lite"/>
    </source>
</evidence>
<evidence type="ECO:0000313" key="4">
    <source>
        <dbReference type="Proteomes" id="UP000026915"/>
    </source>
</evidence>